<evidence type="ECO:0000256" key="3">
    <source>
        <dbReference type="ARBA" id="ARBA00022989"/>
    </source>
</evidence>
<accession>A0ABU0LYP7</accession>
<feature type="domain" description="Membrane insertase YidC/Oxa/ALB C-terminal" evidence="7">
    <location>
        <begin position="155"/>
        <end position="364"/>
    </location>
</feature>
<feature type="transmembrane region" description="Helical" evidence="6">
    <location>
        <begin position="122"/>
        <end position="141"/>
    </location>
</feature>
<evidence type="ECO:0000313" key="9">
    <source>
        <dbReference type="Proteomes" id="UP001240643"/>
    </source>
</evidence>
<dbReference type="InterPro" id="IPR001708">
    <property type="entry name" value="YidC/ALB3/OXA1/COX18"/>
</dbReference>
<reference evidence="8" key="1">
    <citation type="submission" date="2023-07" db="EMBL/GenBank/DDBJ databases">
        <title>Genomic Encyclopedia of Type Strains, Phase IV (KMG-IV): sequencing the most valuable type-strain genomes for metagenomic binning, comparative biology and taxonomic classification.</title>
        <authorList>
            <person name="Goeker M."/>
        </authorList>
    </citation>
    <scope>NUCLEOTIDE SEQUENCE [LARGE SCALE GENOMIC DNA]</scope>
    <source>
        <strain evidence="8">DSM 21204</strain>
    </source>
</reference>
<comment type="similarity">
    <text evidence="5">Belongs to the OXA1/ALB3/YidC family.</text>
</comment>
<evidence type="ECO:0000313" key="8">
    <source>
        <dbReference type="EMBL" id="MDQ0513813.1"/>
    </source>
</evidence>
<evidence type="ECO:0000256" key="5">
    <source>
        <dbReference type="RuleBase" id="RU003945"/>
    </source>
</evidence>
<evidence type="ECO:0000256" key="6">
    <source>
        <dbReference type="SAM" id="Phobius"/>
    </source>
</evidence>
<dbReference type="RefSeq" id="WP_256547490.1">
    <property type="nucleotide sequence ID" value="NZ_CP101809.1"/>
</dbReference>
<evidence type="ECO:0000256" key="1">
    <source>
        <dbReference type="ARBA" id="ARBA00004141"/>
    </source>
</evidence>
<sequence length="397" mass="46249">MYLSSHHIYHFSQSQTIRSEKIIKPFWETKKSFKDPKERNKTRRLIIKWTKFIVYSFVFIITLWGCFQQFGQPYVITIPSVGQGLEFGFNSGTTGDWRFDLAAAGTGDYWVFSEYTITYGPFLSWFVYPFAWITLHISYAFRAISYGGFSTLFTMLIILILMRALGFWPSLKASFLTEKQLEHQGALAEINAKYAKVERDDKQAKMRKNQEISEYNKKHGINPLGAFEKTFVDLPIFLIIWRLFSMLRPIKATILFGIWDLGAVPFYSIFQHFGEGGWVYIFLLLFVLPTQFFSQRLPVYLSKKRNRKASTITTEGKKSGDKNQRIQTIMTVMFLFFTVILSSGIGVYYFFSAWITISQTLIIHHIIMKKRRQGVTIDDYLSRLGIKSSIDPSRLIQ</sequence>
<gene>
    <name evidence="8" type="ORF">J2Z62_000251</name>
</gene>
<organism evidence="8 9">
    <name type="scientific">Mycoplasmoides fastidiosum</name>
    <dbReference type="NCBI Taxonomy" id="92758"/>
    <lineage>
        <taxon>Bacteria</taxon>
        <taxon>Bacillati</taxon>
        <taxon>Mycoplasmatota</taxon>
        <taxon>Mycoplasmoidales</taxon>
        <taxon>Mycoplasmoidaceae</taxon>
        <taxon>Mycoplasmoides</taxon>
    </lineage>
</organism>
<evidence type="ECO:0000256" key="2">
    <source>
        <dbReference type="ARBA" id="ARBA00022692"/>
    </source>
</evidence>
<feature type="transmembrane region" description="Helical" evidence="6">
    <location>
        <begin position="276"/>
        <end position="294"/>
    </location>
</feature>
<dbReference type="Proteomes" id="UP001240643">
    <property type="component" value="Unassembled WGS sequence"/>
</dbReference>
<feature type="transmembrane region" description="Helical" evidence="6">
    <location>
        <begin position="52"/>
        <end position="70"/>
    </location>
</feature>
<comment type="subcellular location">
    <subcellularLocation>
        <location evidence="1 5">Membrane</location>
        <topology evidence="1 5">Multi-pass membrane protein</topology>
    </subcellularLocation>
</comment>
<name>A0ABU0LYP7_9BACT</name>
<dbReference type="PANTHER" id="PTHR12428">
    <property type="entry name" value="OXA1"/>
    <property type="match status" value="1"/>
</dbReference>
<keyword evidence="3 6" id="KW-1133">Transmembrane helix</keyword>
<protein>
    <submittedName>
        <fullName evidence="8">YidC/Oxa1 family membrane protein insertase</fullName>
    </submittedName>
</protein>
<feature type="transmembrane region" description="Helical" evidence="6">
    <location>
        <begin position="148"/>
        <end position="168"/>
    </location>
</feature>
<comment type="caution">
    <text evidence="8">The sequence shown here is derived from an EMBL/GenBank/DDBJ whole genome shotgun (WGS) entry which is preliminary data.</text>
</comment>
<dbReference type="Pfam" id="PF02096">
    <property type="entry name" value="60KD_IMP"/>
    <property type="match status" value="1"/>
</dbReference>
<dbReference type="PANTHER" id="PTHR12428:SF65">
    <property type="entry name" value="CYTOCHROME C OXIDASE ASSEMBLY PROTEIN COX18, MITOCHONDRIAL"/>
    <property type="match status" value="1"/>
</dbReference>
<keyword evidence="2 5" id="KW-0812">Transmembrane</keyword>
<keyword evidence="4 6" id="KW-0472">Membrane</keyword>
<feature type="transmembrane region" description="Helical" evidence="6">
    <location>
        <begin position="226"/>
        <end position="245"/>
    </location>
</feature>
<evidence type="ECO:0000259" key="7">
    <source>
        <dbReference type="Pfam" id="PF02096"/>
    </source>
</evidence>
<proteinExistence type="inferred from homology"/>
<dbReference type="EMBL" id="JAUSWO010000001">
    <property type="protein sequence ID" value="MDQ0513813.1"/>
    <property type="molecule type" value="Genomic_DNA"/>
</dbReference>
<dbReference type="InterPro" id="IPR028055">
    <property type="entry name" value="YidC/Oxa/ALB_C"/>
</dbReference>
<evidence type="ECO:0000256" key="4">
    <source>
        <dbReference type="ARBA" id="ARBA00023136"/>
    </source>
</evidence>
<keyword evidence="9" id="KW-1185">Reference proteome</keyword>
<feature type="transmembrane region" description="Helical" evidence="6">
    <location>
        <begin position="252"/>
        <end position="270"/>
    </location>
</feature>
<dbReference type="NCBIfam" id="NF002566">
    <property type="entry name" value="PRK02201.1-1"/>
    <property type="match status" value="1"/>
</dbReference>